<dbReference type="AlphaFoldDB" id="A0A5N7CCT5"/>
<dbReference type="Pfam" id="PF00324">
    <property type="entry name" value="AA_permease"/>
    <property type="match status" value="2"/>
</dbReference>
<feature type="transmembrane region" description="Helical" evidence="5">
    <location>
        <begin position="317"/>
        <end position="338"/>
    </location>
</feature>
<dbReference type="GO" id="GO:0016020">
    <property type="term" value="C:membrane"/>
    <property type="evidence" value="ECO:0007669"/>
    <property type="project" value="UniProtKB-SubCell"/>
</dbReference>
<keyword evidence="3 5" id="KW-1133">Transmembrane helix</keyword>
<dbReference type="Proteomes" id="UP000326877">
    <property type="component" value="Unassembled WGS sequence"/>
</dbReference>
<feature type="transmembrane region" description="Helical" evidence="5">
    <location>
        <begin position="236"/>
        <end position="253"/>
    </location>
</feature>
<dbReference type="InterPro" id="IPR004841">
    <property type="entry name" value="AA-permease/SLC12A_dom"/>
</dbReference>
<reference evidence="7" key="1">
    <citation type="submission" date="2019-04" db="EMBL/GenBank/DDBJ databases">
        <title>Friends and foes A comparative genomics studyof 23 Aspergillus species from section Flavi.</title>
        <authorList>
            <consortium name="DOE Joint Genome Institute"/>
            <person name="Kjaerbolling I."/>
            <person name="Vesth T."/>
            <person name="Frisvad J.C."/>
            <person name="Nybo J.L."/>
            <person name="Theobald S."/>
            <person name="Kildgaard S."/>
            <person name="Isbrandt T."/>
            <person name="Kuo A."/>
            <person name="Sato A."/>
            <person name="Lyhne E.K."/>
            <person name="Kogle M.E."/>
            <person name="Wiebenga A."/>
            <person name="Kun R.S."/>
            <person name="Lubbers R.J."/>
            <person name="Makela M.R."/>
            <person name="Barry K."/>
            <person name="Chovatia M."/>
            <person name="Clum A."/>
            <person name="Daum C."/>
            <person name="Haridas S."/>
            <person name="He G."/>
            <person name="LaButti K."/>
            <person name="Lipzen A."/>
            <person name="Mondo S."/>
            <person name="Riley R."/>
            <person name="Salamov A."/>
            <person name="Simmons B.A."/>
            <person name="Magnuson J.K."/>
            <person name="Henrissat B."/>
            <person name="Mortensen U.H."/>
            <person name="Larsen T.O."/>
            <person name="Devries R.P."/>
            <person name="Grigoriev I.V."/>
            <person name="Machida M."/>
            <person name="Baker S.E."/>
            <person name="Andersen M.R."/>
        </authorList>
    </citation>
    <scope>NUCLEOTIDE SEQUENCE [LARGE SCALE GENOMIC DNA]</scope>
    <source>
        <strain evidence="7">IBT 14317</strain>
    </source>
</reference>
<evidence type="ECO:0000256" key="5">
    <source>
        <dbReference type="SAM" id="Phobius"/>
    </source>
</evidence>
<evidence type="ECO:0000256" key="2">
    <source>
        <dbReference type="ARBA" id="ARBA00022692"/>
    </source>
</evidence>
<comment type="subcellular location">
    <subcellularLocation>
        <location evidence="1">Membrane</location>
        <topology evidence="1">Multi-pass membrane protein</topology>
    </subcellularLocation>
</comment>
<evidence type="ECO:0000256" key="4">
    <source>
        <dbReference type="ARBA" id="ARBA00023136"/>
    </source>
</evidence>
<feature type="transmembrane region" description="Helical" evidence="5">
    <location>
        <begin position="114"/>
        <end position="133"/>
    </location>
</feature>
<dbReference type="Gene3D" id="1.20.1740.10">
    <property type="entry name" value="Amino acid/polyamine transporter I"/>
    <property type="match status" value="1"/>
</dbReference>
<feature type="transmembrane region" description="Helical" evidence="5">
    <location>
        <begin position="154"/>
        <end position="172"/>
    </location>
</feature>
<feature type="transmembrane region" description="Helical" evidence="5">
    <location>
        <begin position="178"/>
        <end position="200"/>
    </location>
</feature>
<dbReference type="PANTHER" id="PTHR43341">
    <property type="entry name" value="AMINO ACID PERMEASE"/>
    <property type="match status" value="1"/>
</dbReference>
<organism evidence="7">
    <name type="scientific">Petromyces alliaceus</name>
    <name type="common">Aspergillus alliaceus</name>
    <dbReference type="NCBI Taxonomy" id="209559"/>
    <lineage>
        <taxon>Eukaryota</taxon>
        <taxon>Fungi</taxon>
        <taxon>Dikarya</taxon>
        <taxon>Ascomycota</taxon>
        <taxon>Pezizomycotina</taxon>
        <taxon>Eurotiomycetes</taxon>
        <taxon>Eurotiomycetidae</taxon>
        <taxon>Eurotiales</taxon>
        <taxon>Aspergillaceae</taxon>
        <taxon>Aspergillus</taxon>
        <taxon>Aspergillus subgen. Circumdati</taxon>
    </lineage>
</organism>
<feature type="domain" description="Amino acid permease/ SLC12A" evidence="6">
    <location>
        <begin position="232"/>
        <end position="338"/>
    </location>
</feature>
<evidence type="ECO:0000259" key="6">
    <source>
        <dbReference type="Pfam" id="PF00324"/>
    </source>
</evidence>
<proteinExistence type="predicted"/>
<name>A0A5N7CCT5_PETAA</name>
<feature type="transmembrane region" description="Helical" evidence="5">
    <location>
        <begin position="344"/>
        <end position="363"/>
    </location>
</feature>
<dbReference type="InterPro" id="IPR050524">
    <property type="entry name" value="APC_YAT"/>
</dbReference>
<accession>A0A5N7CCT5</accession>
<feature type="domain" description="Amino acid permease/ SLC12A" evidence="6">
    <location>
        <begin position="46"/>
        <end position="200"/>
    </location>
</feature>
<keyword evidence="4 5" id="KW-0472">Membrane</keyword>
<protein>
    <submittedName>
        <fullName evidence="7">Amino acid permease-domain-containing protein</fullName>
    </submittedName>
</protein>
<dbReference type="OrthoDB" id="3900342at2759"/>
<dbReference type="GO" id="GO:0015171">
    <property type="term" value="F:amino acid transmembrane transporter activity"/>
    <property type="evidence" value="ECO:0007669"/>
    <property type="project" value="TreeGrafter"/>
</dbReference>
<keyword evidence="2 5" id="KW-0812">Transmembrane</keyword>
<evidence type="ECO:0000256" key="1">
    <source>
        <dbReference type="ARBA" id="ARBA00004141"/>
    </source>
</evidence>
<dbReference type="EMBL" id="ML735241">
    <property type="protein sequence ID" value="KAE8391976.1"/>
    <property type="molecule type" value="Genomic_DNA"/>
</dbReference>
<evidence type="ECO:0000313" key="7">
    <source>
        <dbReference type="EMBL" id="KAE8391976.1"/>
    </source>
</evidence>
<gene>
    <name evidence="7" type="ORF">BDV23DRAFT_171321</name>
</gene>
<feature type="transmembrane region" description="Helical" evidence="5">
    <location>
        <begin position="287"/>
        <end position="305"/>
    </location>
</feature>
<evidence type="ECO:0000256" key="3">
    <source>
        <dbReference type="ARBA" id="ARBA00022989"/>
    </source>
</evidence>
<feature type="transmembrane region" description="Helical" evidence="5">
    <location>
        <begin position="73"/>
        <end position="94"/>
    </location>
</feature>
<dbReference type="PANTHER" id="PTHR43341:SF38">
    <property type="entry name" value="PROLINE TRANSPORTER (EUROFUNG)"/>
    <property type="match status" value="1"/>
</dbReference>
<sequence length="414" mass="45434">MNEERMKYEDLENQPDLAKVTSNNEGQAIPMAAEDMTTERGLKSRHAQMLALGATLVQASVGSGQSFYMGGPVCLVVTYCLITGLVFGIVTAATEMSSYLPIPGSSMSYFASRFFSSSLCFALGCLLLYLCYLSASRHKGRNASRPVLGLFSRVDYYFTVLIVGLNCFPVRFYGEVEFWFASLKVIGIVGLLIMAVLLGFHYWKRPDPINEYAVTGHPGHLSAFVALLAFPSRNAGITGLYFVINTVILLSTLPAGNSYLYMSTRAFYSMALLGSGPRFLMRSTKSGVPYNATACSTVIYLLAYLNVSSARATVFSWFVNLINTGAYQSWICICINFIGGHWNTSNFLTCYIGIPIFMVLYLGHRFIAARSEPGVCPASNVDLTSGLAEVVERETPTLNKDILKEMVPVIEVAF</sequence>